<protein>
    <recommendedName>
        <fullName evidence="3">DUF3108 domain-containing protein</fullName>
    </recommendedName>
</protein>
<reference evidence="1 2" key="1">
    <citation type="submission" date="2017-01" db="EMBL/GenBank/DDBJ databases">
        <authorList>
            <person name="Mah S.A."/>
            <person name="Swanson W.J."/>
            <person name="Moy G.W."/>
            <person name="Vacquier V.D."/>
        </authorList>
    </citation>
    <scope>NUCLEOTIDE SEQUENCE [LARGE SCALE GENOMIC DNA]</scope>
    <source>
        <strain evidence="1 2">M9</strain>
    </source>
</reference>
<dbReference type="Proteomes" id="UP000223759">
    <property type="component" value="Unassembled WGS sequence"/>
</dbReference>
<name>A0A1R3VQW4_9GAMM</name>
<evidence type="ECO:0000313" key="2">
    <source>
        <dbReference type="Proteomes" id="UP000223759"/>
    </source>
</evidence>
<evidence type="ECO:0008006" key="3">
    <source>
        <dbReference type="Google" id="ProtNLM"/>
    </source>
</evidence>
<proteinExistence type="predicted"/>
<accession>A0A1R3VQW4</accession>
<dbReference type="STRING" id="233100.SAMN05216526_0590"/>
<dbReference type="AlphaFoldDB" id="A0A1R3VQW4"/>
<dbReference type="EMBL" id="FTPK01000001">
    <property type="protein sequence ID" value="SIT66417.1"/>
    <property type="molecule type" value="Genomic_DNA"/>
</dbReference>
<gene>
    <name evidence="1" type="ORF">SAMN05216526_0590</name>
</gene>
<keyword evidence="2" id="KW-1185">Reference proteome</keyword>
<sequence length="234" mass="26616">MTLGILPNTQAELLDPALLPPPYVAQYQAHRMGLSIQADVRFETTAQGATYLTQLRPRGLLSLLRDDRIEERSELSLSAQGLRVEHFAHQRTSSDESESSSAQLDWDTAIIRGEHRGQAFEMTLPEQLVDRSALQLALSQRARGGKAEFSLNVIDLNRIVEYHFSVGEVESIRTPLGVLRAVPVTRYDSDRERTISTWFAIDKYYVPVRLEEIRNGQRISLNIQELRWLDPSMN</sequence>
<evidence type="ECO:0000313" key="1">
    <source>
        <dbReference type="EMBL" id="SIT66417.1"/>
    </source>
</evidence>
<organism evidence="1 2">
    <name type="scientific">Ectothiorhodosinus mongolicus</name>
    <dbReference type="NCBI Taxonomy" id="233100"/>
    <lineage>
        <taxon>Bacteria</taxon>
        <taxon>Pseudomonadati</taxon>
        <taxon>Pseudomonadota</taxon>
        <taxon>Gammaproteobacteria</taxon>
        <taxon>Chromatiales</taxon>
        <taxon>Ectothiorhodospiraceae</taxon>
        <taxon>Ectothiorhodosinus</taxon>
    </lineage>
</organism>
<dbReference type="Pfam" id="PF11306">
    <property type="entry name" value="DUF3108"/>
    <property type="match status" value="1"/>
</dbReference>
<dbReference type="InterPro" id="IPR021457">
    <property type="entry name" value="DUF3108"/>
</dbReference>